<dbReference type="EMBL" id="BGZK01002812">
    <property type="protein sequence ID" value="GBP96627.1"/>
    <property type="molecule type" value="Genomic_DNA"/>
</dbReference>
<gene>
    <name evidence="2" type="ORF">EVAR_64312_1</name>
</gene>
<keyword evidence="3" id="KW-1185">Reference proteome</keyword>
<protein>
    <submittedName>
        <fullName evidence="2">Uncharacterized protein</fullName>
    </submittedName>
</protein>
<evidence type="ECO:0000313" key="3">
    <source>
        <dbReference type="Proteomes" id="UP000299102"/>
    </source>
</evidence>
<organism evidence="2 3">
    <name type="scientific">Eumeta variegata</name>
    <name type="common">Bagworm moth</name>
    <name type="synonym">Eumeta japonica</name>
    <dbReference type="NCBI Taxonomy" id="151549"/>
    <lineage>
        <taxon>Eukaryota</taxon>
        <taxon>Metazoa</taxon>
        <taxon>Ecdysozoa</taxon>
        <taxon>Arthropoda</taxon>
        <taxon>Hexapoda</taxon>
        <taxon>Insecta</taxon>
        <taxon>Pterygota</taxon>
        <taxon>Neoptera</taxon>
        <taxon>Endopterygota</taxon>
        <taxon>Lepidoptera</taxon>
        <taxon>Glossata</taxon>
        <taxon>Ditrysia</taxon>
        <taxon>Tineoidea</taxon>
        <taxon>Psychidae</taxon>
        <taxon>Oiketicinae</taxon>
        <taxon>Eumeta</taxon>
    </lineage>
</organism>
<name>A0A4C2ACP1_EUMVA</name>
<sequence length="184" mass="20014">MGLLYYNVRIVLLALLILHPTAAIDSGTIDEGRNGELSRAAGDSGGGGVGGGALAPWRPVARRRHRPSRTCAVLSDRGSIPRNSTAVGTNETVTERIRNADRYIPLPATHSYALEKLYFFGIIKNEPKLDGVASFNYGVPIATFQLHHQTLITIEYQSTRQDESNEPKLDGVASFNYGVPMATF</sequence>
<keyword evidence="1" id="KW-0732">Signal</keyword>
<accession>A0A4C2ACP1</accession>
<feature type="chain" id="PRO_5020020780" evidence="1">
    <location>
        <begin position="24"/>
        <end position="184"/>
    </location>
</feature>
<reference evidence="2 3" key="1">
    <citation type="journal article" date="2019" name="Commun. Biol.">
        <title>The bagworm genome reveals a unique fibroin gene that provides high tensile strength.</title>
        <authorList>
            <person name="Kono N."/>
            <person name="Nakamura H."/>
            <person name="Ohtoshi R."/>
            <person name="Tomita M."/>
            <person name="Numata K."/>
            <person name="Arakawa K."/>
        </authorList>
    </citation>
    <scope>NUCLEOTIDE SEQUENCE [LARGE SCALE GENOMIC DNA]</scope>
</reference>
<dbReference type="AlphaFoldDB" id="A0A4C2ACP1"/>
<dbReference type="OrthoDB" id="7501264at2759"/>
<proteinExistence type="predicted"/>
<dbReference type="Proteomes" id="UP000299102">
    <property type="component" value="Unassembled WGS sequence"/>
</dbReference>
<feature type="signal peptide" evidence="1">
    <location>
        <begin position="1"/>
        <end position="23"/>
    </location>
</feature>
<comment type="caution">
    <text evidence="2">The sequence shown here is derived from an EMBL/GenBank/DDBJ whole genome shotgun (WGS) entry which is preliminary data.</text>
</comment>
<evidence type="ECO:0000256" key="1">
    <source>
        <dbReference type="SAM" id="SignalP"/>
    </source>
</evidence>
<evidence type="ECO:0000313" key="2">
    <source>
        <dbReference type="EMBL" id="GBP96627.1"/>
    </source>
</evidence>